<accession>A0A804U792</accession>
<evidence type="ECO:0000313" key="2">
    <source>
        <dbReference type="Proteomes" id="UP000007305"/>
    </source>
</evidence>
<dbReference type="EnsemblPlants" id="Zm00001eb228840_T001">
    <property type="protein sequence ID" value="Zm00001eb228840_P001"/>
    <property type="gene ID" value="Zm00001eb228840"/>
</dbReference>
<sequence>MLTGTCFSPIPFLLAFIGCELRARTPMSQPLISILIHVLDAAVDQDTSPPVVLRMLDGVAAKDGAAHAAATVNHEDPTVAFLLEELADQDVVLLDLERDDGAGEDLAPSVDLEDGLERAELAVHDQTGKSETGHQEIDSPSLSQRCAFDSWPRGTCDCGAVTGAIRASTYLCIYLPTFPFLSRSGS</sequence>
<reference evidence="1" key="2">
    <citation type="submission" date="2019-07" db="EMBL/GenBank/DDBJ databases">
        <authorList>
            <person name="Seetharam A."/>
            <person name="Woodhouse M."/>
            <person name="Cannon E."/>
        </authorList>
    </citation>
    <scope>NUCLEOTIDE SEQUENCE [LARGE SCALE GENOMIC DNA]</scope>
    <source>
        <strain evidence="1">cv. B73</strain>
    </source>
</reference>
<organism evidence="1 2">
    <name type="scientific">Zea mays</name>
    <name type="common">Maize</name>
    <dbReference type="NCBI Taxonomy" id="4577"/>
    <lineage>
        <taxon>Eukaryota</taxon>
        <taxon>Viridiplantae</taxon>
        <taxon>Streptophyta</taxon>
        <taxon>Embryophyta</taxon>
        <taxon>Tracheophyta</taxon>
        <taxon>Spermatophyta</taxon>
        <taxon>Magnoliopsida</taxon>
        <taxon>Liliopsida</taxon>
        <taxon>Poales</taxon>
        <taxon>Poaceae</taxon>
        <taxon>PACMAD clade</taxon>
        <taxon>Panicoideae</taxon>
        <taxon>Andropogonodae</taxon>
        <taxon>Andropogoneae</taxon>
        <taxon>Tripsacinae</taxon>
        <taxon>Zea</taxon>
    </lineage>
</organism>
<dbReference type="Proteomes" id="UP000007305">
    <property type="component" value="Chromosome 5"/>
</dbReference>
<proteinExistence type="predicted"/>
<reference evidence="2" key="1">
    <citation type="journal article" date="2009" name="Science">
        <title>The B73 maize genome: complexity, diversity, and dynamics.</title>
        <authorList>
            <person name="Schnable P.S."/>
            <person name="Ware D."/>
            <person name="Fulton R.S."/>
            <person name="Stein J.C."/>
            <person name="Wei F."/>
            <person name="Pasternak S."/>
            <person name="Liang C."/>
            <person name="Zhang J."/>
            <person name="Fulton L."/>
            <person name="Graves T.A."/>
            <person name="Minx P."/>
            <person name="Reily A.D."/>
            <person name="Courtney L."/>
            <person name="Kruchowski S.S."/>
            <person name="Tomlinson C."/>
            <person name="Strong C."/>
            <person name="Delehaunty K."/>
            <person name="Fronick C."/>
            <person name="Courtney B."/>
            <person name="Rock S.M."/>
            <person name="Belter E."/>
            <person name="Du F."/>
            <person name="Kim K."/>
            <person name="Abbott R.M."/>
            <person name="Cotton M."/>
            <person name="Levy A."/>
            <person name="Marchetto P."/>
            <person name="Ochoa K."/>
            <person name="Jackson S.M."/>
            <person name="Gillam B."/>
            <person name="Chen W."/>
            <person name="Yan L."/>
            <person name="Higginbotham J."/>
            <person name="Cardenas M."/>
            <person name="Waligorski J."/>
            <person name="Applebaum E."/>
            <person name="Phelps L."/>
            <person name="Falcone J."/>
            <person name="Kanchi K."/>
            <person name="Thane T."/>
            <person name="Scimone A."/>
            <person name="Thane N."/>
            <person name="Henke J."/>
            <person name="Wang T."/>
            <person name="Ruppert J."/>
            <person name="Shah N."/>
            <person name="Rotter K."/>
            <person name="Hodges J."/>
            <person name="Ingenthron E."/>
            <person name="Cordes M."/>
            <person name="Kohlberg S."/>
            <person name="Sgro J."/>
            <person name="Delgado B."/>
            <person name="Mead K."/>
            <person name="Chinwalla A."/>
            <person name="Leonard S."/>
            <person name="Crouse K."/>
            <person name="Collura K."/>
            <person name="Kudrna D."/>
            <person name="Currie J."/>
            <person name="He R."/>
            <person name="Angelova A."/>
            <person name="Rajasekar S."/>
            <person name="Mueller T."/>
            <person name="Lomeli R."/>
            <person name="Scara G."/>
            <person name="Ko A."/>
            <person name="Delaney K."/>
            <person name="Wissotski M."/>
            <person name="Lopez G."/>
            <person name="Campos D."/>
            <person name="Braidotti M."/>
            <person name="Ashley E."/>
            <person name="Golser W."/>
            <person name="Kim H."/>
            <person name="Lee S."/>
            <person name="Lin J."/>
            <person name="Dujmic Z."/>
            <person name="Kim W."/>
            <person name="Talag J."/>
            <person name="Zuccolo A."/>
            <person name="Fan C."/>
            <person name="Sebastian A."/>
            <person name="Kramer M."/>
            <person name="Spiegel L."/>
            <person name="Nascimento L."/>
            <person name="Zutavern T."/>
            <person name="Miller B."/>
            <person name="Ambroise C."/>
            <person name="Muller S."/>
            <person name="Spooner W."/>
            <person name="Narechania A."/>
            <person name="Ren L."/>
            <person name="Wei S."/>
            <person name="Kumari S."/>
            <person name="Faga B."/>
            <person name="Levy M.J."/>
            <person name="McMahan L."/>
            <person name="Van Buren P."/>
            <person name="Vaughn M.W."/>
            <person name="Ying K."/>
            <person name="Yeh C.-T."/>
            <person name="Emrich S.J."/>
            <person name="Jia Y."/>
            <person name="Kalyanaraman A."/>
            <person name="Hsia A.-P."/>
            <person name="Barbazuk W.B."/>
            <person name="Baucom R.S."/>
            <person name="Brutnell T.P."/>
            <person name="Carpita N.C."/>
            <person name="Chaparro C."/>
            <person name="Chia J.-M."/>
            <person name="Deragon J.-M."/>
            <person name="Estill J.C."/>
            <person name="Fu Y."/>
            <person name="Jeddeloh J.A."/>
            <person name="Han Y."/>
            <person name="Lee H."/>
            <person name="Li P."/>
            <person name="Lisch D.R."/>
            <person name="Liu S."/>
            <person name="Liu Z."/>
            <person name="Nagel D.H."/>
            <person name="McCann M.C."/>
            <person name="SanMiguel P."/>
            <person name="Myers A.M."/>
            <person name="Nettleton D."/>
            <person name="Nguyen J."/>
            <person name="Penning B.W."/>
            <person name="Ponnala L."/>
            <person name="Schneider K.L."/>
            <person name="Schwartz D.C."/>
            <person name="Sharma A."/>
            <person name="Soderlund C."/>
            <person name="Springer N.M."/>
            <person name="Sun Q."/>
            <person name="Wang H."/>
            <person name="Waterman M."/>
            <person name="Westerman R."/>
            <person name="Wolfgruber T.K."/>
            <person name="Yang L."/>
            <person name="Yu Y."/>
            <person name="Zhang L."/>
            <person name="Zhou S."/>
            <person name="Zhu Q."/>
            <person name="Bennetzen J.L."/>
            <person name="Dawe R.K."/>
            <person name="Jiang J."/>
            <person name="Jiang N."/>
            <person name="Presting G.G."/>
            <person name="Wessler S.R."/>
            <person name="Aluru S."/>
            <person name="Martienssen R.A."/>
            <person name="Clifton S.W."/>
            <person name="McCombie W.R."/>
            <person name="Wing R.A."/>
            <person name="Wilson R.K."/>
        </authorList>
    </citation>
    <scope>NUCLEOTIDE SEQUENCE [LARGE SCALE GENOMIC DNA]</scope>
    <source>
        <strain evidence="2">cv. B73</strain>
    </source>
</reference>
<evidence type="ECO:0000313" key="1">
    <source>
        <dbReference type="EnsemblPlants" id="Zm00001eb228840_P001"/>
    </source>
</evidence>
<dbReference type="Gramene" id="Zm00001eb228840_T001">
    <property type="protein sequence ID" value="Zm00001eb228840_P001"/>
    <property type="gene ID" value="Zm00001eb228840"/>
</dbReference>
<reference evidence="1" key="3">
    <citation type="submission" date="2021-05" db="UniProtKB">
        <authorList>
            <consortium name="EnsemblPlants"/>
        </authorList>
    </citation>
    <scope>IDENTIFICATION</scope>
    <source>
        <strain evidence="1">cv. B73</strain>
    </source>
</reference>
<protein>
    <submittedName>
        <fullName evidence="1">Uncharacterized protein</fullName>
    </submittedName>
</protein>
<keyword evidence="2" id="KW-1185">Reference proteome</keyword>
<name>A0A804U792_MAIZE</name>
<dbReference type="InParanoid" id="A0A804U792"/>
<dbReference type="AlphaFoldDB" id="A0A804U792"/>